<dbReference type="Pfam" id="PF13581">
    <property type="entry name" value="HATPase_c_2"/>
    <property type="match status" value="1"/>
</dbReference>
<dbReference type="InterPro" id="IPR050267">
    <property type="entry name" value="Anti-sigma-factor_SerPK"/>
</dbReference>
<accession>A0A367FGL8</accession>
<comment type="caution">
    <text evidence="3">The sequence shown here is derived from an EMBL/GenBank/DDBJ whole genome shotgun (WGS) entry which is preliminary data.</text>
</comment>
<dbReference type="GO" id="GO:0004674">
    <property type="term" value="F:protein serine/threonine kinase activity"/>
    <property type="evidence" value="ECO:0007669"/>
    <property type="project" value="UniProtKB-KW"/>
</dbReference>
<name>A0A367FGL8_9ACTN</name>
<dbReference type="OrthoDB" id="3473697at2"/>
<dbReference type="InterPro" id="IPR003594">
    <property type="entry name" value="HATPase_dom"/>
</dbReference>
<dbReference type="Gene3D" id="3.30.565.10">
    <property type="entry name" value="Histidine kinase-like ATPase, C-terminal domain"/>
    <property type="match status" value="1"/>
</dbReference>
<keyword evidence="1" id="KW-0808">Transferase</keyword>
<evidence type="ECO:0000313" key="4">
    <source>
        <dbReference type="Proteomes" id="UP000253094"/>
    </source>
</evidence>
<protein>
    <submittedName>
        <fullName evidence="3">ATP-binding protein</fullName>
    </submittedName>
</protein>
<evidence type="ECO:0000259" key="2">
    <source>
        <dbReference type="Pfam" id="PF13581"/>
    </source>
</evidence>
<keyword evidence="3" id="KW-0067">ATP-binding</keyword>
<dbReference type="PANTHER" id="PTHR35526">
    <property type="entry name" value="ANTI-SIGMA-F FACTOR RSBW-RELATED"/>
    <property type="match status" value="1"/>
</dbReference>
<feature type="domain" description="Histidine kinase/HSP90-like ATPase" evidence="2">
    <location>
        <begin position="27"/>
        <end position="143"/>
    </location>
</feature>
<keyword evidence="1" id="KW-0418">Kinase</keyword>
<dbReference type="RefSeq" id="WP_114030692.1">
    <property type="nucleotide sequence ID" value="NZ_QOIL01000012.1"/>
</dbReference>
<keyword evidence="1" id="KW-0723">Serine/threonine-protein kinase</keyword>
<keyword evidence="3" id="KW-0547">Nucleotide-binding</keyword>
<gene>
    <name evidence="3" type="ORF">DQ384_21660</name>
</gene>
<sequence>MGDPRTLEVRRKSVIAGRLLGVVQLLANPESVALARGFVRRKLGADHPVADEATLLVSELFTNSVLYSDSRHGGSVMVALADCWEFIHIDVVDAGGSSFPHIKRETTTELESVAEGGRGLSLVDQLSTRWGIVNDAEGRTVWFELMYRRADVVNESNAIQATARRAACTVAESLALEEASHPLKPDGQMRWLGRF</sequence>
<dbReference type="GO" id="GO:0005524">
    <property type="term" value="F:ATP binding"/>
    <property type="evidence" value="ECO:0007669"/>
    <property type="project" value="UniProtKB-KW"/>
</dbReference>
<evidence type="ECO:0000313" key="3">
    <source>
        <dbReference type="EMBL" id="RCG28972.1"/>
    </source>
</evidence>
<keyword evidence="4" id="KW-1185">Reference proteome</keyword>
<dbReference type="SUPFAM" id="SSF55874">
    <property type="entry name" value="ATPase domain of HSP90 chaperone/DNA topoisomerase II/histidine kinase"/>
    <property type="match status" value="1"/>
</dbReference>
<dbReference type="EMBL" id="QOIL01000012">
    <property type="protein sequence ID" value="RCG28972.1"/>
    <property type="molecule type" value="Genomic_DNA"/>
</dbReference>
<dbReference type="InterPro" id="IPR036890">
    <property type="entry name" value="HATPase_C_sf"/>
</dbReference>
<dbReference type="AlphaFoldDB" id="A0A367FGL8"/>
<dbReference type="PANTHER" id="PTHR35526:SF3">
    <property type="entry name" value="ANTI-SIGMA-F FACTOR RSBW"/>
    <property type="match status" value="1"/>
</dbReference>
<evidence type="ECO:0000256" key="1">
    <source>
        <dbReference type="ARBA" id="ARBA00022527"/>
    </source>
</evidence>
<proteinExistence type="predicted"/>
<reference evidence="3 4" key="1">
    <citation type="submission" date="2018-06" db="EMBL/GenBank/DDBJ databases">
        <title>Sphaerisporangium craniellae sp. nov., isolated from a marine sponge in the South China Sea.</title>
        <authorList>
            <person name="Li L."/>
        </authorList>
    </citation>
    <scope>NUCLEOTIDE SEQUENCE [LARGE SCALE GENOMIC DNA]</scope>
    <source>
        <strain evidence="3 4">CCTCC AA 208026</strain>
    </source>
</reference>
<dbReference type="CDD" id="cd16936">
    <property type="entry name" value="HATPase_RsbW-like"/>
    <property type="match status" value="1"/>
</dbReference>
<dbReference type="Proteomes" id="UP000253094">
    <property type="component" value="Unassembled WGS sequence"/>
</dbReference>
<organism evidence="3 4">
    <name type="scientific">Sphaerisporangium album</name>
    <dbReference type="NCBI Taxonomy" id="509200"/>
    <lineage>
        <taxon>Bacteria</taxon>
        <taxon>Bacillati</taxon>
        <taxon>Actinomycetota</taxon>
        <taxon>Actinomycetes</taxon>
        <taxon>Streptosporangiales</taxon>
        <taxon>Streptosporangiaceae</taxon>
        <taxon>Sphaerisporangium</taxon>
    </lineage>
</organism>